<proteinExistence type="predicted"/>
<reference evidence="1" key="1">
    <citation type="submission" date="2020-09" db="EMBL/GenBank/DDBJ databases">
        <title>Rhizobia associated with sainfoin plants.</title>
        <authorList>
            <person name="Asharfi S."/>
            <person name="Kuzmanovic N."/>
            <person name="Bunk B."/>
            <person name="Sproeer C."/>
            <person name="Becker M."/>
            <person name="Thuenen T."/>
        </authorList>
    </citation>
    <scope>NUCLEOTIDE SEQUENCE</scope>
    <source>
        <strain evidence="1">OM4</strain>
    </source>
</reference>
<evidence type="ECO:0000313" key="2">
    <source>
        <dbReference type="Proteomes" id="UP001058098"/>
    </source>
</evidence>
<keyword evidence="2" id="KW-1185">Reference proteome</keyword>
<accession>A0ABY5R0A8</accession>
<dbReference type="Proteomes" id="UP001058098">
    <property type="component" value="Chromosome"/>
</dbReference>
<protein>
    <submittedName>
        <fullName evidence="1">Uncharacterized protein</fullName>
    </submittedName>
</protein>
<organism evidence="1 2">
    <name type="scientific">Mesorhizobium onobrychidis</name>
    <dbReference type="NCBI Taxonomy" id="2775404"/>
    <lineage>
        <taxon>Bacteria</taxon>
        <taxon>Pseudomonadati</taxon>
        <taxon>Pseudomonadota</taxon>
        <taxon>Alphaproteobacteria</taxon>
        <taxon>Hyphomicrobiales</taxon>
        <taxon>Phyllobacteriaceae</taxon>
        <taxon>Mesorhizobium</taxon>
    </lineage>
</organism>
<dbReference type="RefSeq" id="WP_258121795.1">
    <property type="nucleotide sequence ID" value="NZ_CP062229.1"/>
</dbReference>
<sequence length="86" mass="9551">MDILNLKALLIAVLIFVPIKRLFALRPGQTILRKADAPFGTMYLLAKRCRSVIAIDDPIPPTYVEQLAYPFIPKGKFHEAPTSGDA</sequence>
<gene>
    <name evidence="1" type="ORF">IHQ72_07125</name>
</gene>
<name>A0ABY5R0A8_9HYPH</name>
<dbReference type="EMBL" id="CP062229">
    <property type="protein sequence ID" value="UVC16911.1"/>
    <property type="molecule type" value="Genomic_DNA"/>
</dbReference>
<evidence type="ECO:0000313" key="1">
    <source>
        <dbReference type="EMBL" id="UVC16911.1"/>
    </source>
</evidence>